<dbReference type="InterPro" id="IPR017900">
    <property type="entry name" value="4Fe4S_Fe_S_CS"/>
</dbReference>
<evidence type="ECO:0000256" key="2">
    <source>
        <dbReference type="ARBA" id="ARBA00013529"/>
    </source>
</evidence>
<evidence type="ECO:0000256" key="5">
    <source>
        <dbReference type="ARBA" id="ARBA00023004"/>
    </source>
</evidence>
<dbReference type="Proteomes" id="UP000515823">
    <property type="component" value="Chromosome"/>
</dbReference>
<evidence type="ECO:0000256" key="6">
    <source>
        <dbReference type="ARBA" id="ARBA00023014"/>
    </source>
</evidence>
<dbReference type="PROSITE" id="PS51379">
    <property type="entry name" value="4FE4S_FER_2"/>
    <property type="match status" value="2"/>
</dbReference>
<dbReference type="RefSeq" id="WP_249301798.1">
    <property type="nucleotide sequence ID" value="NZ_CP060634.1"/>
</dbReference>
<protein>
    <recommendedName>
        <fullName evidence="2">Ferredoxin</fullName>
    </recommendedName>
</protein>
<evidence type="ECO:0000313" key="8">
    <source>
        <dbReference type="EMBL" id="QNM05022.1"/>
    </source>
</evidence>
<dbReference type="AlphaFoldDB" id="A0A7G9G2J0"/>
<dbReference type="EMBL" id="CP060634">
    <property type="protein sequence ID" value="QNM05022.1"/>
    <property type="molecule type" value="Genomic_DNA"/>
</dbReference>
<keyword evidence="3" id="KW-0004">4Fe-4S</keyword>
<proteinExistence type="predicted"/>
<evidence type="ECO:0000256" key="3">
    <source>
        <dbReference type="ARBA" id="ARBA00022485"/>
    </source>
</evidence>
<evidence type="ECO:0000313" key="9">
    <source>
        <dbReference type="Proteomes" id="UP000515823"/>
    </source>
</evidence>
<evidence type="ECO:0000259" key="7">
    <source>
        <dbReference type="PROSITE" id="PS51379"/>
    </source>
</evidence>
<dbReference type="PROSITE" id="PS00198">
    <property type="entry name" value="4FE4S_FER_1"/>
    <property type="match status" value="2"/>
</dbReference>
<comment type="function">
    <text evidence="1">Ferredoxins are iron-sulfur proteins that transfer electrons in a wide variety of metabolic reactions.</text>
</comment>
<feature type="domain" description="4Fe-4S ferredoxin-type" evidence="7">
    <location>
        <begin position="370"/>
        <end position="397"/>
    </location>
</feature>
<keyword evidence="5" id="KW-0408">Iron</keyword>
<gene>
    <name evidence="8" type="ORF">H9Q78_11275</name>
</gene>
<dbReference type="PANTHER" id="PTHR24960">
    <property type="entry name" value="PHOTOSYSTEM I IRON-SULFUR CENTER-RELATED"/>
    <property type="match status" value="1"/>
</dbReference>
<dbReference type="GO" id="GO:0051539">
    <property type="term" value="F:4 iron, 4 sulfur cluster binding"/>
    <property type="evidence" value="ECO:0007669"/>
    <property type="project" value="UniProtKB-KW"/>
</dbReference>
<dbReference type="KEGG" id="qdo:H9Q78_11275"/>
<evidence type="ECO:0000256" key="1">
    <source>
        <dbReference type="ARBA" id="ARBA00003532"/>
    </source>
</evidence>
<keyword evidence="9" id="KW-1185">Reference proteome</keyword>
<dbReference type="SUPFAM" id="SSF54862">
    <property type="entry name" value="4Fe-4S ferredoxins"/>
    <property type="match status" value="1"/>
</dbReference>
<keyword evidence="4" id="KW-0479">Metal-binding</keyword>
<dbReference type="Gene3D" id="3.30.70.20">
    <property type="match status" value="1"/>
</dbReference>
<organism evidence="8 9">
    <name type="scientific">Qiania dongpingensis</name>
    <dbReference type="NCBI Taxonomy" id="2763669"/>
    <lineage>
        <taxon>Bacteria</taxon>
        <taxon>Bacillati</taxon>
        <taxon>Bacillota</taxon>
        <taxon>Clostridia</taxon>
        <taxon>Lachnospirales</taxon>
        <taxon>Lachnospiraceae</taxon>
        <taxon>Qiania</taxon>
    </lineage>
</organism>
<dbReference type="InterPro" id="IPR050157">
    <property type="entry name" value="PSI_iron-sulfur_center"/>
</dbReference>
<dbReference type="InterPro" id="IPR007160">
    <property type="entry name" value="DUF362"/>
</dbReference>
<dbReference type="GO" id="GO:0046872">
    <property type="term" value="F:metal ion binding"/>
    <property type="evidence" value="ECO:0007669"/>
    <property type="project" value="UniProtKB-KW"/>
</dbReference>
<dbReference type="Pfam" id="PF04015">
    <property type="entry name" value="DUF362"/>
    <property type="match status" value="1"/>
</dbReference>
<dbReference type="Pfam" id="PF13237">
    <property type="entry name" value="Fer4_10"/>
    <property type="match status" value="1"/>
</dbReference>
<accession>A0A7G9G2J0</accession>
<sequence length="397" mass="43316">MVLKDRSRVVLIPCDTYEEETVYEKIKAGIGLLGGIENLVTPEEKVLLKPNLVRKAELSRAVVTHPSVVGAVARLLKEAGVKNVSAGDSCGVGSALSTAAGAGMDSVLKKYGVPVVDFTGMGKVSYKEGVQAKAFFLSKEAAEADALINICKMKTHALERVTGAVKNMYGCVYGLHKAKGHTQYPSADSFARMLVDLNRLLAPRLYVMDGITAMEGNGPTSGDPVSMNVLLVSRDPVAMDSIFCHLIDLRPDLVPTNYHGEKMGLGSWQEENIELMLLEDAGTDSSSTAAGRARAREITVKEAFERYGNGSFRVDRRRAKSDFWVRLGKLFNAFQKKPYILQDKCVKCGVCVDSCPVDGKAVTFADGRKNPPVYDYKKCIRCFCCQEMCPHKAIQVK</sequence>
<evidence type="ECO:0000256" key="4">
    <source>
        <dbReference type="ARBA" id="ARBA00022723"/>
    </source>
</evidence>
<keyword evidence="6" id="KW-0411">Iron-sulfur</keyword>
<feature type="domain" description="4Fe-4S ferredoxin-type" evidence="7">
    <location>
        <begin position="336"/>
        <end position="367"/>
    </location>
</feature>
<dbReference type="InterPro" id="IPR017896">
    <property type="entry name" value="4Fe4S_Fe-S-bd"/>
</dbReference>
<reference evidence="8 9" key="1">
    <citation type="submission" date="2020-08" db="EMBL/GenBank/DDBJ databases">
        <authorList>
            <person name="Liu C."/>
            <person name="Sun Q."/>
        </authorList>
    </citation>
    <scope>NUCLEOTIDE SEQUENCE [LARGE SCALE GENOMIC DNA]</scope>
    <source>
        <strain evidence="8 9">NSJ-38</strain>
    </source>
</reference>
<dbReference type="PANTHER" id="PTHR24960:SF76">
    <property type="entry name" value="4FE-4S FERREDOXIN-TYPE DOMAIN-CONTAINING PROTEIN"/>
    <property type="match status" value="1"/>
</dbReference>
<name>A0A7G9G2J0_9FIRM</name>